<gene>
    <name evidence="2" type="ORF">PECUL_23A026873</name>
</gene>
<accession>A0AAD1W0G5</accession>
<dbReference type="GO" id="GO:1990837">
    <property type="term" value="F:sequence-specific double-stranded DNA binding"/>
    <property type="evidence" value="ECO:0007669"/>
    <property type="project" value="TreeGrafter"/>
</dbReference>
<proteinExistence type="predicted"/>
<organism evidence="2 3">
    <name type="scientific">Pelobates cultripes</name>
    <name type="common">Western spadefoot toad</name>
    <dbReference type="NCBI Taxonomy" id="61616"/>
    <lineage>
        <taxon>Eukaryota</taxon>
        <taxon>Metazoa</taxon>
        <taxon>Chordata</taxon>
        <taxon>Craniata</taxon>
        <taxon>Vertebrata</taxon>
        <taxon>Euteleostomi</taxon>
        <taxon>Amphibia</taxon>
        <taxon>Batrachia</taxon>
        <taxon>Anura</taxon>
        <taxon>Pelobatoidea</taxon>
        <taxon>Pelobatidae</taxon>
        <taxon>Pelobates</taxon>
    </lineage>
</organism>
<dbReference type="GO" id="GO:0005634">
    <property type="term" value="C:nucleus"/>
    <property type="evidence" value="ECO:0007669"/>
    <property type="project" value="TreeGrafter"/>
</dbReference>
<evidence type="ECO:0000313" key="2">
    <source>
        <dbReference type="EMBL" id="CAH2276304.1"/>
    </source>
</evidence>
<feature type="compositionally biased region" description="Polar residues" evidence="1">
    <location>
        <begin position="429"/>
        <end position="438"/>
    </location>
</feature>
<dbReference type="EMBL" id="OW240914">
    <property type="protein sequence ID" value="CAH2276304.1"/>
    <property type="molecule type" value="Genomic_DNA"/>
</dbReference>
<protein>
    <submittedName>
        <fullName evidence="2">Uncharacterized protein</fullName>
    </submittedName>
</protein>
<reference evidence="2" key="1">
    <citation type="submission" date="2022-03" db="EMBL/GenBank/DDBJ databases">
        <authorList>
            <person name="Alioto T."/>
            <person name="Alioto T."/>
            <person name="Gomez Garrido J."/>
        </authorList>
    </citation>
    <scope>NUCLEOTIDE SEQUENCE</scope>
</reference>
<dbReference type="GO" id="GO:0000981">
    <property type="term" value="F:DNA-binding transcription factor activity, RNA polymerase II-specific"/>
    <property type="evidence" value="ECO:0007669"/>
    <property type="project" value="TreeGrafter"/>
</dbReference>
<dbReference type="InterPro" id="IPR052856">
    <property type="entry name" value="SOX30_TF"/>
</dbReference>
<dbReference type="PANTHER" id="PTHR47279">
    <property type="entry name" value="TRANSCRIPTION FACTOR SOX-30"/>
    <property type="match status" value="1"/>
</dbReference>
<dbReference type="Proteomes" id="UP001295444">
    <property type="component" value="Chromosome 03"/>
</dbReference>
<evidence type="ECO:0000313" key="3">
    <source>
        <dbReference type="Proteomes" id="UP001295444"/>
    </source>
</evidence>
<dbReference type="PANTHER" id="PTHR47279:SF1">
    <property type="entry name" value="TRANSCRIPTION FACTOR SOX-30"/>
    <property type="match status" value="1"/>
</dbReference>
<dbReference type="AlphaFoldDB" id="A0AAD1W0G5"/>
<sequence>MNTPGLSANSGQKDVQGPMEMVWEIRGLNLDQTEEEPFPATQIIHIKEQKRGLLYKTGQTQTERALLKSRAVSGQIVSDFNGGREMTGQEAAFPDIGHSWGHYRAASTQTGQHMDTQQRNNQTIPSITCFLSNKRKIKTEKNDDDEIAEQLEKKDQIAQHQDMFSSISKDLGKPIIVHALPPATMVQLQPISVSDVVKSSTLPQIPFPLKIQSLAGPSNKLQSKDVPLTVLPSEVIDAFFSTEDPARMETESRGLPHVIPAEPGSAPTTACKRQLPPGITQRHNPYTSNGPTMFQRPVQPRSAPAESTQHAAISPSLPHTLYLRLCNCSPTQTQEQSKQSCMTPQVGNTTTAPSPVMGIDNTPPHVTLETTSASLTHPPPPSLLPCLGTTKSNTRRRTKHSPRSETHKHNPHTLYPTRLHNTPLHKPTSWASQLQDLP</sequence>
<feature type="region of interest" description="Disordered" evidence="1">
    <location>
        <begin position="370"/>
        <end position="438"/>
    </location>
</feature>
<name>A0AAD1W0G5_PELCU</name>
<keyword evidence="3" id="KW-1185">Reference proteome</keyword>
<evidence type="ECO:0000256" key="1">
    <source>
        <dbReference type="SAM" id="MobiDB-lite"/>
    </source>
</evidence>